<dbReference type="SUPFAM" id="SSF53335">
    <property type="entry name" value="S-adenosyl-L-methionine-dependent methyltransferases"/>
    <property type="match status" value="1"/>
</dbReference>
<evidence type="ECO:0000259" key="6">
    <source>
        <dbReference type="Pfam" id="PF05175"/>
    </source>
</evidence>
<accession>A0ABW0SB52</accession>
<dbReference type="InterPro" id="IPR019874">
    <property type="entry name" value="RF_methyltr_PrmC"/>
</dbReference>
<dbReference type="InterPro" id="IPR040758">
    <property type="entry name" value="PrmC_N"/>
</dbReference>
<dbReference type="NCBIfam" id="TIGR00536">
    <property type="entry name" value="hemK_fam"/>
    <property type="match status" value="1"/>
</dbReference>
<evidence type="ECO:0000313" key="8">
    <source>
        <dbReference type="EMBL" id="MFC5566183.1"/>
    </source>
</evidence>
<organism evidence="8 9">
    <name type="scientific">Rubellimicrobium aerolatum</name>
    <dbReference type="NCBI Taxonomy" id="490979"/>
    <lineage>
        <taxon>Bacteria</taxon>
        <taxon>Pseudomonadati</taxon>
        <taxon>Pseudomonadota</taxon>
        <taxon>Alphaproteobacteria</taxon>
        <taxon>Rhodobacterales</taxon>
        <taxon>Roseobacteraceae</taxon>
        <taxon>Rubellimicrobium</taxon>
    </lineage>
</organism>
<dbReference type="InterPro" id="IPR002052">
    <property type="entry name" value="DNA_methylase_N6_adenine_CS"/>
</dbReference>
<comment type="similarity">
    <text evidence="5">Belongs to the protein N5-glutamine methyltransferase family. PrmC subfamily.</text>
</comment>
<dbReference type="Gene3D" id="3.40.50.150">
    <property type="entry name" value="Vaccinia Virus protein VP39"/>
    <property type="match status" value="1"/>
</dbReference>
<dbReference type="InterPro" id="IPR029063">
    <property type="entry name" value="SAM-dependent_MTases_sf"/>
</dbReference>
<feature type="binding site" evidence="5">
    <location>
        <position position="139"/>
    </location>
    <ligand>
        <name>S-adenosyl-L-methionine</name>
        <dbReference type="ChEBI" id="CHEBI:59789"/>
    </ligand>
</feature>
<evidence type="ECO:0000313" key="9">
    <source>
        <dbReference type="Proteomes" id="UP001596056"/>
    </source>
</evidence>
<dbReference type="Pfam" id="PF17827">
    <property type="entry name" value="PrmC_N"/>
    <property type="match status" value="1"/>
</dbReference>
<evidence type="ECO:0000256" key="3">
    <source>
        <dbReference type="ARBA" id="ARBA00022691"/>
    </source>
</evidence>
<dbReference type="EC" id="2.1.1.297" evidence="5"/>
<dbReference type="NCBIfam" id="TIGR03534">
    <property type="entry name" value="RF_mod_PrmC"/>
    <property type="match status" value="1"/>
</dbReference>
<gene>
    <name evidence="5 8" type="primary">prmC</name>
    <name evidence="8" type="ORF">ACFPOC_07080</name>
</gene>
<evidence type="ECO:0000256" key="4">
    <source>
        <dbReference type="ARBA" id="ARBA00048391"/>
    </source>
</evidence>
<keyword evidence="1 5" id="KW-0489">Methyltransferase</keyword>
<dbReference type="RefSeq" id="WP_209839110.1">
    <property type="nucleotide sequence ID" value="NZ_JAGGJP010000004.1"/>
</dbReference>
<feature type="domain" description="Methyltransferase small" evidence="6">
    <location>
        <begin position="97"/>
        <end position="188"/>
    </location>
</feature>
<keyword evidence="3 5" id="KW-0949">S-adenosyl-L-methionine</keyword>
<reference evidence="9" key="1">
    <citation type="journal article" date="2019" name="Int. J. Syst. Evol. Microbiol.">
        <title>The Global Catalogue of Microorganisms (GCM) 10K type strain sequencing project: providing services to taxonomists for standard genome sequencing and annotation.</title>
        <authorList>
            <consortium name="The Broad Institute Genomics Platform"/>
            <consortium name="The Broad Institute Genome Sequencing Center for Infectious Disease"/>
            <person name="Wu L."/>
            <person name="Ma J."/>
        </authorList>
    </citation>
    <scope>NUCLEOTIDE SEQUENCE [LARGE SCALE GENOMIC DNA]</scope>
    <source>
        <strain evidence="9">KACC 11588</strain>
    </source>
</reference>
<dbReference type="InterPro" id="IPR004556">
    <property type="entry name" value="HemK-like"/>
</dbReference>
<evidence type="ECO:0000256" key="1">
    <source>
        <dbReference type="ARBA" id="ARBA00022603"/>
    </source>
</evidence>
<feature type="binding site" evidence="5">
    <location>
        <begin position="182"/>
        <end position="185"/>
    </location>
    <ligand>
        <name>substrate</name>
    </ligand>
</feature>
<dbReference type="InterPro" id="IPR050320">
    <property type="entry name" value="N5-glutamine_MTase"/>
</dbReference>
<dbReference type="GO" id="GO:0032259">
    <property type="term" value="P:methylation"/>
    <property type="evidence" value="ECO:0007669"/>
    <property type="project" value="UniProtKB-KW"/>
</dbReference>
<dbReference type="EMBL" id="JBHSNA010000004">
    <property type="protein sequence ID" value="MFC5566183.1"/>
    <property type="molecule type" value="Genomic_DNA"/>
</dbReference>
<feature type="binding site" evidence="5">
    <location>
        <position position="182"/>
    </location>
    <ligand>
        <name>S-adenosyl-L-methionine</name>
        <dbReference type="ChEBI" id="CHEBI:59789"/>
    </ligand>
</feature>
<protein>
    <recommendedName>
        <fullName evidence="5">Release factor glutamine methyltransferase</fullName>
        <shortName evidence="5">RF MTase</shortName>
        <ecNumber evidence="5">2.1.1.297</ecNumber>
    </recommendedName>
    <alternativeName>
        <fullName evidence="5">N5-glutamine methyltransferase PrmC</fullName>
    </alternativeName>
    <alternativeName>
        <fullName evidence="5">Protein-(glutamine-N5) MTase PrmC</fullName>
    </alternativeName>
    <alternativeName>
        <fullName evidence="5">Protein-glutamine N-methyltransferase PrmC</fullName>
    </alternativeName>
</protein>
<dbReference type="PANTHER" id="PTHR18895:SF74">
    <property type="entry name" value="MTRF1L RELEASE FACTOR GLUTAMINE METHYLTRANSFERASE"/>
    <property type="match status" value="1"/>
</dbReference>
<dbReference type="HAMAP" id="MF_02126">
    <property type="entry name" value="RF_methyltr_PrmC"/>
    <property type="match status" value="1"/>
</dbReference>
<comment type="caution">
    <text evidence="8">The sequence shown here is derived from an EMBL/GenBank/DDBJ whole genome shotgun (WGS) entry which is preliminary data.</text>
</comment>
<proteinExistence type="inferred from homology"/>
<evidence type="ECO:0000256" key="5">
    <source>
        <dbReference type="HAMAP-Rule" id="MF_02126"/>
    </source>
</evidence>
<dbReference type="PROSITE" id="PS00092">
    <property type="entry name" value="N6_MTASE"/>
    <property type="match status" value="1"/>
</dbReference>
<comment type="catalytic activity">
    <reaction evidence="4 5">
        <text>L-glutaminyl-[peptide chain release factor] + S-adenosyl-L-methionine = N(5)-methyl-L-glutaminyl-[peptide chain release factor] + S-adenosyl-L-homocysteine + H(+)</text>
        <dbReference type="Rhea" id="RHEA:42896"/>
        <dbReference type="Rhea" id="RHEA-COMP:10271"/>
        <dbReference type="Rhea" id="RHEA-COMP:10272"/>
        <dbReference type="ChEBI" id="CHEBI:15378"/>
        <dbReference type="ChEBI" id="CHEBI:30011"/>
        <dbReference type="ChEBI" id="CHEBI:57856"/>
        <dbReference type="ChEBI" id="CHEBI:59789"/>
        <dbReference type="ChEBI" id="CHEBI:61891"/>
        <dbReference type="EC" id="2.1.1.297"/>
    </reaction>
</comment>
<dbReference type="PANTHER" id="PTHR18895">
    <property type="entry name" value="HEMK METHYLTRANSFERASE"/>
    <property type="match status" value="1"/>
</dbReference>
<feature type="domain" description="Release factor glutamine methyltransferase N-terminal" evidence="7">
    <location>
        <begin position="5"/>
        <end position="75"/>
    </location>
</feature>
<dbReference type="InterPro" id="IPR007848">
    <property type="entry name" value="Small_mtfrase_dom"/>
</dbReference>
<keyword evidence="2 5" id="KW-0808">Transferase</keyword>
<dbReference type="Proteomes" id="UP001596056">
    <property type="component" value="Unassembled WGS sequence"/>
</dbReference>
<evidence type="ECO:0000256" key="2">
    <source>
        <dbReference type="ARBA" id="ARBA00022679"/>
    </source>
</evidence>
<sequence>MTGAEALARGIRRLREAGVPEPAGDARRLLARALGIAPGRLTLVLSEPILTSRSEAYDALLLERAKRRPVSQLLGTRAFWGRGFLVTGDVLDPRPETEVLVAAALEEPYARVLDLGTGTGCILLTLLAERPEATGLGLDLSPAALAVAARNADALGLRDRAELRESDWFAAAGGRFDLVVSNPPYIARDEMPGLEPEVRDWEPRLALTDEGDGLGAYRAILAGAGAHLAPGGRLIVEHGPTQAGAIAALGAAHGFAAPEMRRDLDGRDRVCLFRVP</sequence>
<comment type="function">
    <text evidence="5">Methylates the class 1 translation termination release factors RF1/PrfA and RF2/PrfB on the glutamine residue of the universally conserved GGQ motif.</text>
</comment>
<dbReference type="Gene3D" id="1.10.8.10">
    <property type="entry name" value="DNA helicase RuvA subunit, C-terminal domain"/>
    <property type="match status" value="1"/>
</dbReference>
<dbReference type="CDD" id="cd02440">
    <property type="entry name" value="AdoMet_MTases"/>
    <property type="match status" value="1"/>
</dbReference>
<dbReference type="GO" id="GO:0102559">
    <property type="term" value="F:peptide chain release factor N(5)-glutamine methyltransferase activity"/>
    <property type="evidence" value="ECO:0007669"/>
    <property type="project" value="UniProtKB-EC"/>
</dbReference>
<keyword evidence="9" id="KW-1185">Reference proteome</keyword>
<name>A0ABW0SB52_9RHOB</name>
<dbReference type="Pfam" id="PF05175">
    <property type="entry name" value="MTS"/>
    <property type="match status" value="1"/>
</dbReference>
<feature type="binding site" evidence="5">
    <location>
        <begin position="116"/>
        <end position="120"/>
    </location>
    <ligand>
        <name>S-adenosyl-L-methionine</name>
        <dbReference type="ChEBI" id="CHEBI:59789"/>
    </ligand>
</feature>
<evidence type="ECO:0000259" key="7">
    <source>
        <dbReference type="Pfam" id="PF17827"/>
    </source>
</evidence>
<feature type="binding site" evidence="5">
    <location>
        <position position="168"/>
    </location>
    <ligand>
        <name>S-adenosyl-L-methionine</name>
        <dbReference type="ChEBI" id="CHEBI:59789"/>
    </ligand>
</feature>